<feature type="repeat" description="PPR" evidence="2">
    <location>
        <begin position="401"/>
        <end position="435"/>
    </location>
</feature>
<dbReference type="Pfam" id="PF13041">
    <property type="entry name" value="PPR_2"/>
    <property type="match status" value="1"/>
</dbReference>
<dbReference type="Gene3D" id="1.25.40.10">
    <property type="entry name" value="Tetratricopeptide repeat domain"/>
    <property type="match status" value="4"/>
</dbReference>
<name>A0A7I8LDR0_SPIIN</name>
<accession>A0A7I8LDR0</accession>
<dbReference type="PANTHER" id="PTHR47926">
    <property type="entry name" value="PENTATRICOPEPTIDE REPEAT-CONTAINING PROTEIN"/>
    <property type="match status" value="1"/>
</dbReference>
<reference evidence="3" key="1">
    <citation type="submission" date="2020-02" db="EMBL/GenBank/DDBJ databases">
        <authorList>
            <person name="Scholz U."/>
            <person name="Mascher M."/>
            <person name="Fiebig A."/>
        </authorList>
    </citation>
    <scope>NUCLEOTIDE SEQUENCE</scope>
</reference>
<evidence type="ECO:0000313" key="3">
    <source>
        <dbReference type="EMBL" id="CAA7407425.1"/>
    </source>
</evidence>
<dbReference type="FunFam" id="1.25.40.10:FF:000285">
    <property type="entry name" value="Pentatricopeptide repeat-containing protein, chloroplastic"/>
    <property type="match status" value="1"/>
</dbReference>
<evidence type="ECO:0000256" key="1">
    <source>
        <dbReference type="ARBA" id="ARBA00022737"/>
    </source>
</evidence>
<dbReference type="InterPro" id="IPR046848">
    <property type="entry name" value="E_motif"/>
</dbReference>
<dbReference type="OrthoDB" id="185373at2759"/>
<dbReference type="PROSITE" id="PS51375">
    <property type="entry name" value="PPR"/>
    <property type="match status" value="4"/>
</dbReference>
<sequence length="625" mass="68741">MPRNAPSICRGSLPLATGSSTAFPLPPPLPETALATHSNPVARILTLLGQCNTVGTVKQVHARMLTASIRKENSFLFRLVELGDRAYAAAHFGCIPRPDSFAFNVMIRGLATTWADYPSALELHLLMVRSGERPDNYTFPFVLTAAANLMWRFHGSAVHSSVLKTGHHSESHTQHSLITMYARCGEIQSARQIFDELSDRDLVSWNSMISGYSRMGLARDAVETFRRMRSAGFEPDDMTLVSVAAACGDLGDLALGRWLEDLGAARGADLNSFLGCALVSMYGKCGDLESARRVFDQMTRKHLITWNAMISGQNGLSHEAIAVFKLMRDSGTEPNEVTMVTVLSACAATGDIALGKWMDARAAEKGLLGDVYVGTALVDMHGKCGNLDRAIQIFDRMPHRNVVSWNAMISALAFHGRAQEALSLFTRLRDEGTVRPNDITFVAVLTACVHAGLVDEGRRWFRSMAPVFGVAPQIEHYSCMVDLLARAACLEEAWEFIETMPEKPDAVVLGALLAACRTCKNVEVGERVIHRLLELEPANSGNYVISSKLYAGSRRWEDSARIRGLMRERGVAKTPGCSWIQVCSEVHEFRSGDALHRESAEIRRTIDVLRQEMELQGYVPNADLA</sequence>
<protein>
    <submittedName>
        <fullName evidence="3">Uncharacterized protein</fullName>
    </submittedName>
</protein>
<feature type="repeat" description="PPR" evidence="2">
    <location>
        <begin position="201"/>
        <end position="235"/>
    </location>
</feature>
<dbReference type="EMBL" id="LR746276">
    <property type="protein sequence ID" value="CAA7407425.1"/>
    <property type="molecule type" value="Genomic_DNA"/>
</dbReference>
<dbReference type="PANTHER" id="PTHR47926:SF543">
    <property type="entry name" value="(WILD MALAYSIAN BANANA) HYPOTHETICAL PROTEIN"/>
    <property type="match status" value="1"/>
</dbReference>
<dbReference type="Pfam" id="PF01535">
    <property type="entry name" value="PPR"/>
    <property type="match status" value="5"/>
</dbReference>
<dbReference type="InterPro" id="IPR046960">
    <property type="entry name" value="PPR_At4g14850-like_plant"/>
</dbReference>
<dbReference type="Proteomes" id="UP000663760">
    <property type="component" value="Chromosome 13"/>
</dbReference>
<dbReference type="Pfam" id="PF20431">
    <property type="entry name" value="E_motif"/>
    <property type="match status" value="1"/>
</dbReference>
<keyword evidence="4" id="KW-1185">Reference proteome</keyword>
<dbReference type="GO" id="GO:0009451">
    <property type="term" value="P:RNA modification"/>
    <property type="evidence" value="ECO:0007669"/>
    <property type="project" value="InterPro"/>
</dbReference>
<dbReference type="InterPro" id="IPR011990">
    <property type="entry name" value="TPR-like_helical_dom_sf"/>
</dbReference>
<feature type="repeat" description="PPR" evidence="2">
    <location>
        <begin position="99"/>
        <end position="134"/>
    </location>
</feature>
<dbReference type="FunFam" id="1.25.40.10:FF:000427">
    <property type="entry name" value="Pentatricopeptide repeat-containing protein chloroplastic"/>
    <property type="match status" value="1"/>
</dbReference>
<evidence type="ECO:0000313" key="4">
    <source>
        <dbReference type="Proteomes" id="UP000663760"/>
    </source>
</evidence>
<proteinExistence type="predicted"/>
<dbReference type="InterPro" id="IPR002885">
    <property type="entry name" value="PPR_rpt"/>
</dbReference>
<feature type="repeat" description="PPR" evidence="2">
    <location>
        <begin position="271"/>
        <end position="305"/>
    </location>
</feature>
<dbReference type="FunFam" id="1.25.40.10:FF:001093">
    <property type="entry name" value="Pentatricopeptide repeat-containing protein At2g34400"/>
    <property type="match status" value="1"/>
</dbReference>
<keyword evidence="1" id="KW-0677">Repeat</keyword>
<organism evidence="3 4">
    <name type="scientific">Spirodela intermedia</name>
    <name type="common">Intermediate duckweed</name>
    <dbReference type="NCBI Taxonomy" id="51605"/>
    <lineage>
        <taxon>Eukaryota</taxon>
        <taxon>Viridiplantae</taxon>
        <taxon>Streptophyta</taxon>
        <taxon>Embryophyta</taxon>
        <taxon>Tracheophyta</taxon>
        <taxon>Spermatophyta</taxon>
        <taxon>Magnoliopsida</taxon>
        <taxon>Liliopsida</taxon>
        <taxon>Araceae</taxon>
        <taxon>Lemnoideae</taxon>
        <taxon>Spirodela</taxon>
    </lineage>
</organism>
<evidence type="ECO:0000256" key="2">
    <source>
        <dbReference type="PROSITE-ProRule" id="PRU00708"/>
    </source>
</evidence>
<dbReference type="AlphaFoldDB" id="A0A7I8LDR0"/>
<dbReference type="GO" id="GO:0003723">
    <property type="term" value="F:RNA binding"/>
    <property type="evidence" value="ECO:0007669"/>
    <property type="project" value="InterPro"/>
</dbReference>
<dbReference type="NCBIfam" id="TIGR00756">
    <property type="entry name" value="PPR"/>
    <property type="match status" value="4"/>
</dbReference>
<gene>
    <name evidence="3" type="ORF">SI8410_13018103</name>
</gene>